<evidence type="ECO:0000313" key="2">
    <source>
        <dbReference type="EMBL" id="CAA9467421.1"/>
    </source>
</evidence>
<feature type="compositionally biased region" description="Basic and acidic residues" evidence="1">
    <location>
        <begin position="382"/>
        <end position="406"/>
    </location>
</feature>
<feature type="compositionally biased region" description="Pro residues" evidence="1">
    <location>
        <begin position="116"/>
        <end position="125"/>
    </location>
</feature>
<feature type="compositionally biased region" description="Basic and acidic residues" evidence="1">
    <location>
        <begin position="297"/>
        <end position="307"/>
    </location>
</feature>
<proteinExistence type="predicted"/>
<feature type="compositionally biased region" description="Low complexity" evidence="1">
    <location>
        <begin position="24"/>
        <end position="42"/>
    </location>
</feature>
<feature type="region of interest" description="Disordered" evidence="1">
    <location>
        <begin position="1"/>
        <end position="155"/>
    </location>
</feature>
<protein>
    <submittedName>
        <fullName evidence="2">Uncharacterized protein</fullName>
    </submittedName>
</protein>
<organism evidence="2">
    <name type="scientific">uncultured Rubrobacteraceae bacterium</name>
    <dbReference type="NCBI Taxonomy" id="349277"/>
    <lineage>
        <taxon>Bacteria</taxon>
        <taxon>Bacillati</taxon>
        <taxon>Actinomycetota</taxon>
        <taxon>Rubrobacteria</taxon>
        <taxon>Rubrobacterales</taxon>
        <taxon>Rubrobacteraceae</taxon>
        <taxon>environmental samples</taxon>
    </lineage>
</organism>
<feature type="region of interest" description="Disordered" evidence="1">
    <location>
        <begin position="293"/>
        <end position="427"/>
    </location>
</feature>
<reference evidence="2" key="1">
    <citation type="submission" date="2020-02" db="EMBL/GenBank/DDBJ databases">
        <authorList>
            <person name="Meier V. D."/>
        </authorList>
    </citation>
    <scope>NUCLEOTIDE SEQUENCE</scope>
    <source>
        <strain evidence="2">AVDCRST_MAG02</strain>
    </source>
</reference>
<feature type="compositionally biased region" description="Low complexity" evidence="1">
    <location>
        <begin position="75"/>
        <end position="86"/>
    </location>
</feature>
<feature type="compositionally biased region" description="Gly residues" evidence="1">
    <location>
        <begin position="10"/>
        <end position="23"/>
    </location>
</feature>
<evidence type="ECO:0000256" key="1">
    <source>
        <dbReference type="SAM" id="MobiDB-lite"/>
    </source>
</evidence>
<feature type="non-terminal residue" evidence="2">
    <location>
        <position position="1"/>
    </location>
</feature>
<sequence length="444" mass="49444">EPDGGTRYVGTGGRAGARVGGGAPALRAAAGEAGAPLPQAGRRPPRPPDRGRGAEPLAGRGGARQDLGRPPLRGAAAVHADATQDAAHQRRLRHQPARGDRRCRLLPAPTARRAPSPRPQPAHPPRLPRRLRRAAYPQDPRQAAPDGPHPRRHTRPPLRLRELLQQHRPRAHSSRPARHPPLRQRPGPELPWHQERQPRALQGGGRAFARRFREPARRGRREGGRRRAQAARSGPGPRRHKARRGLLWRGQRRLLLRRRPRGPGPHALGREGAAGTHEVRGRRRELGALRAQVPGDGWDRGVLDGGRRGPLALRAVPHKPDRRGVRRLDPRPGPGRPFGPDLPRQHLPRRRGLQPRPQGGRGAGRGGVEKARRSRTLRHRLYLHEAGRRVGARGHRDQPEEGRDDAPVPDPALPHRRRLRPRRRPLLHPHRQALLLLRLGQPPE</sequence>
<feature type="non-terminal residue" evidence="2">
    <location>
        <position position="444"/>
    </location>
</feature>
<feature type="compositionally biased region" description="Low complexity" evidence="1">
    <location>
        <begin position="105"/>
        <end position="114"/>
    </location>
</feature>
<dbReference type="AlphaFoldDB" id="A0A6J4RE13"/>
<feature type="compositionally biased region" description="Basic residues" evidence="1">
    <location>
        <begin position="218"/>
        <end position="229"/>
    </location>
</feature>
<feature type="compositionally biased region" description="Basic residues" evidence="1">
    <location>
        <begin position="167"/>
        <end position="182"/>
    </location>
</feature>
<gene>
    <name evidence="2" type="ORF">AVDCRST_MAG02-3279</name>
</gene>
<feature type="compositionally biased region" description="Basic and acidic residues" evidence="1">
    <location>
        <begin position="318"/>
        <end position="330"/>
    </location>
</feature>
<name>A0A6J4RE13_9ACTN</name>
<feature type="region of interest" description="Disordered" evidence="1">
    <location>
        <begin position="258"/>
        <end position="280"/>
    </location>
</feature>
<feature type="region of interest" description="Disordered" evidence="1">
    <location>
        <begin position="167"/>
        <end position="242"/>
    </location>
</feature>
<feature type="compositionally biased region" description="Basic residues" evidence="1">
    <location>
        <begin position="372"/>
        <end position="381"/>
    </location>
</feature>
<dbReference type="EMBL" id="CADCVH010000098">
    <property type="protein sequence ID" value="CAA9467421.1"/>
    <property type="molecule type" value="Genomic_DNA"/>
</dbReference>
<feature type="compositionally biased region" description="Basic residues" evidence="1">
    <location>
        <begin position="414"/>
        <end position="427"/>
    </location>
</feature>
<accession>A0A6J4RE13</accession>